<gene>
    <name evidence="7" type="ORF">ACFFGV_09620</name>
</gene>
<organism evidence="7 8">
    <name type="scientific">Pontibacillus salicampi</name>
    <dbReference type="NCBI Taxonomy" id="1449801"/>
    <lineage>
        <taxon>Bacteria</taxon>
        <taxon>Bacillati</taxon>
        <taxon>Bacillota</taxon>
        <taxon>Bacilli</taxon>
        <taxon>Bacillales</taxon>
        <taxon>Bacillaceae</taxon>
        <taxon>Pontibacillus</taxon>
    </lineage>
</organism>
<evidence type="ECO:0000256" key="4">
    <source>
        <dbReference type="ARBA" id="ARBA00022989"/>
    </source>
</evidence>
<dbReference type="PANTHER" id="PTHR21659:SF42">
    <property type="entry name" value="UPF0057 MEMBRANE PROTEIN ZK632.10-RELATED"/>
    <property type="match status" value="1"/>
</dbReference>
<evidence type="ECO:0000313" key="8">
    <source>
        <dbReference type="Proteomes" id="UP001589836"/>
    </source>
</evidence>
<dbReference type="PANTHER" id="PTHR21659">
    <property type="entry name" value="HYDROPHOBIC PROTEIN RCI2 LOW TEMPERATURE AND SALT RESPONSIVE PROTEIN LTI6 -RELATED"/>
    <property type="match status" value="1"/>
</dbReference>
<accession>A0ABV6LNI9</accession>
<feature type="transmembrane region" description="Helical" evidence="6">
    <location>
        <begin position="23"/>
        <end position="45"/>
    </location>
</feature>
<dbReference type="InterPro" id="IPR000612">
    <property type="entry name" value="PMP3"/>
</dbReference>
<evidence type="ECO:0000256" key="1">
    <source>
        <dbReference type="ARBA" id="ARBA00004370"/>
    </source>
</evidence>
<keyword evidence="4 6" id="KW-1133">Transmembrane helix</keyword>
<evidence type="ECO:0000256" key="5">
    <source>
        <dbReference type="ARBA" id="ARBA00023136"/>
    </source>
</evidence>
<protein>
    <submittedName>
        <fullName evidence="7">YqaE/Pmp3 family membrane protein</fullName>
    </submittedName>
</protein>
<keyword evidence="3 6" id="KW-0812">Transmembrane</keyword>
<evidence type="ECO:0000256" key="3">
    <source>
        <dbReference type="ARBA" id="ARBA00022692"/>
    </source>
</evidence>
<keyword evidence="5 6" id="KW-0472">Membrane</keyword>
<comment type="caution">
    <text evidence="7">The sequence shown here is derived from an EMBL/GenBank/DDBJ whole genome shotgun (WGS) entry which is preliminary data.</text>
</comment>
<proteinExistence type="inferred from homology"/>
<sequence length="60" mass="6845">MLYLLAIILPPIAVLFVGRPFQALLNLILTIIFWVPGAIHAVLVVKDRKDDRRMKKYAEA</sequence>
<evidence type="ECO:0000313" key="7">
    <source>
        <dbReference type="EMBL" id="MFC0523813.1"/>
    </source>
</evidence>
<keyword evidence="8" id="KW-1185">Reference proteome</keyword>
<dbReference type="EMBL" id="JBHLTP010000008">
    <property type="protein sequence ID" value="MFC0523813.1"/>
    <property type="molecule type" value="Genomic_DNA"/>
</dbReference>
<dbReference type="Pfam" id="PF01679">
    <property type="entry name" value="Pmp3"/>
    <property type="match status" value="1"/>
</dbReference>
<dbReference type="Proteomes" id="UP001589836">
    <property type="component" value="Unassembled WGS sequence"/>
</dbReference>
<reference evidence="7 8" key="1">
    <citation type="submission" date="2024-09" db="EMBL/GenBank/DDBJ databases">
        <authorList>
            <person name="Sun Q."/>
            <person name="Mori K."/>
        </authorList>
    </citation>
    <scope>NUCLEOTIDE SEQUENCE [LARGE SCALE GENOMIC DNA]</scope>
    <source>
        <strain evidence="7 8">NCAIM B.02529</strain>
    </source>
</reference>
<evidence type="ECO:0000256" key="2">
    <source>
        <dbReference type="ARBA" id="ARBA00009530"/>
    </source>
</evidence>
<comment type="similarity">
    <text evidence="2">Belongs to the UPF0057 (PMP3) family.</text>
</comment>
<comment type="subcellular location">
    <subcellularLocation>
        <location evidence="1">Membrane</location>
    </subcellularLocation>
</comment>
<evidence type="ECO:0000256" key="6">
    <source>
        <dbReference type="SAM" id="Phobius"/>
    </source>
</evidence>
<dbReference type="RefSeq" id="WP_377347105.1">
    <property type="nucleotide sequence ID" value="NZ_JBHLTP010000008.1"/>
</dbReference>
<name>A0ABV6LNI9_9BACI</name>